<evidence type="ECO:0000313" key="1">
    <source>
        <dbReference type="EMBL" id="AEI40160.1"/>
    </source>
</evidence>
<dbReference type="Proteomes" id="UP000006620">
    <property type="component" value="Chromosome"/>
</dbReference>
<dbReference type="HOGENOM" id="CLU_200493_0_0_9"/>
<dbReference type="KEGG" id="pms:KNP414_01596"/>
<dbReference type="Pfam" id="PF13046">
    <property type="entry name" value="DUF3906"/>
    <property type="match status" value="1"/>
</dbReference>
<protein>
    <recommendedName>
        <fullName evidence="3">DUF3906 domain-containing protein</fullName>
    </recommendedName>
</protein>
<dbReference type="AlphaFoldDB" id="F8FNP8"/>
<dbReference type="PATRIC" id="fig|1036673.3.peg.1411"/>
<evidence type="ECO:0008006" key="3">
    <source>
        <dbReference type="Google" id="ProtNLM"/>
    </source>
</evidence>
<dbReference type="RefSeq" id="WP_013915322.1">
    <property type="nucleotide sequence ID" value="NC_015690.1"/>
</dbReference>
<dbReference type="InterPro" id="IPR024998">
    <property type="entry name" value="DUF3906"/>
</dbReference>
<sequence length="75" mass="8471">MFMYKIEVELHEETVFVVLMAEDDAQAFDALEETLVRHYAPSPDVVDASILEKKRAVKGSAYVIEPRIKGEQGTD</sequence>
<proteinExistence type="predicted"/>
<reference evidence="2" key="1">
    <citation type="submission" date="2011-06" db="EMBL/GenBank/DDBJ databases">
        <title>Complete genome sequence of Paenibacillus mucilaginosus KNP414.</title>
        <authorList>
            <person name="Wang J."/>
            <person name="Hu S."/>
            <person name="Hu X."/>
            <person name="Zhang B."/>
            <person name="Dong D."/>
            <person name="Zhang S."/>
            <person name="Zhao K."/>
            <person name="Wu D."/>
        </authorList>
    </citation>
    <scope>NUCLEOTIDE SEQUENCE [LARGE SCALE GENOMIC DNA]</scope>
    <source>
        <strain evidence="2">KNP414</strain>
    </source>
</reference>
<gene>
    <name evidence="1" type="ordered locus">KNP414_01596</name>
</gene>
<name>F8FNP8_PAEMK</name>
<reference evidence="1 2" key="2">
    <citation type="journal article" date="2013" name="Genome Announc.">
        <title>Genome Sequence of Growth-Improving Paenibacillus mucilaginosus Strain KNP414.</title>
        <authorList>
            <person name="Lu J.J."/>
            <person name="Wang J.F."/>
            <person name="Hu X.F."/>
        </authorList>
    </citation>
    <scope>NUCLEOTIDE SEQUENCE [LARGE SCALE GENOMIC DNA]</scope>
    <source>
        <strain evidence="1 2">KNP414</strain>
    </source>
</reference>
<dbReference type="EMBL" id="CP002869">
    <property type="protein sequence ID" value="AEI40160.1"/>
    <property type="molecule type" value="Genomic_DNA"/>
</dbReference>
<accession>F8FNP8</accession>
<organism evidence="1 2">
    <name type="scientific">Paenibacillus mucilaginosus (strain KNP414)</name>
    <dbReference type="NCBI Taxonomy" id="1036673"/>
    <lineage>
        <taxon>Bacteria</taxon>
        <taxon>Bacillati</taxon>
        <taxon>Bacillota</taxon>
        <taxon>Bacilli</taxon>
        <taxon>Bacillales</taxon>
        <taxon>Paenibacillaceae</taxon>
        <taxon>Paenibacillus</taxon>
    </lineage>
</organism>
<evidence type="ECO:0000313" key="2">
    <source>
        <dbReference type="Proteomes" id="UP000006620"/>
    </source>
</evidence>